<dbReference type="InterPro" id="IPR002312">
    <property type="entry name" value="Asp/Asn-tRNA-synth_IIb"/>
</dbReference>
<proteinExistence type="inferred from homology"/>
<dbReference type="AlphaFoldDB" id="A0AAW2H837"/>
<organism evidence="13">
    <name type="scientific">Menopon gallinae</name>
    <name type="common">poultry shaft louse</name>
    <dbReference type="NCBI Taxonomy" id="328185"/>
    <lineage>
        <taxon>Eukaryota</taxon>
        <taxon>Metazoa</taxon>
        <taxon>Ecdysozoa</taxon>
        <taxon>Arthropoda</taxon>
        <taxon>Hexapoda</taxon>
        <taxon>Insecta</taxon>
        <taxon>Pterygota</taxon>
        <taxon>Neoptera</taxon>
        <taxon>Paraneoptera</taxon>
        <taxon>Psocodea</taxon>
        <taxon>Troctomorpha</taxon>
        <taxon>Phthiraptera</taxon>
        <taxon>Amblycera</taxon>
        <taxon>Menoponidae</taxon>
        <taxon>Menopon</taxon>
    </lineage>
</organism>
<keyword evidence="5" id="KW-0963">Cytoplasm</keyword>
<dbReference type="GO" id="GO:0017101">
    <property type="term" value="C:aminoacyl-tRNA synthetase multienzyme complex"/>
    <property type="evidence" value="ECO:0007669"/>
    <property type="project" value="TreeGrafter"/>
</dbReference>
<evidence type="ECO:0000256" key="5">
    <source>
        <dbReference type="ARBA" id="ARBA00022490"/>
    </source>
</evidence>
<dbReference type="GO" id="GO:0005524">
    <property type="term" value="F:ATP binding"/>
    <property type="evidence" value="ECO:0007669"/>
    <property type="project" value="UniProtKB-KW"/>
</dbReference>
<keyword evidence="10" id="KW-0030">Aminoacyl-tRNA synthetase</keyword>
<evidence type="ECO:0000256" key="6">
    <source>
        <dbReference type="ARBA" id="ARBA00022598"/>
    </source>
</evidence>
<dbReference type="GO" id="GO:0003723">
    <property type="term" value="F:RNA binding"/>
    <property type="evidence" value="ECO:0007669"/>
    <property type="project" value="TreeGrafter"/>
</dbReference>
<dbReference type="FunFam" id="3.30.930.10:FF:000038">
    <property type="entry name" value="Aspartate--tRNA ligase"/>
    <property type="match status" value="1"/>
</dbReference>
<keyword evidence="9" id="KW-0648">Protein biosynthesis</keyword>
<accession>A0AAW2H837</accession>
<dbReference type="GO" id="GO:0004815">
    <property type="term" value="F:aspartate-tRNA ligase activity"/>
    <property type="evidence" value="ECO:0007669"/>
    <property type="project" value="UniProtKB-EC"/>
</dbReference>
<gene>
    <name evidence="13" type="ORF">PYX00_011617</name>
</gene>
<evidence type="ECO:0000256" key="10">
    <source>
        <dbReference type="ARBA" id="ARBA00023146"/>
    </source>
</evidence>
<comment type="catalytic activity">
    <reaction evidence="11">
        <text>tRNA(Asp) + L-aspartate + ATP = L-aspartyl-tRNA(Asp) + AMP + diphosphate</text>
        <dbReference type="Rhea" id="RHEA:19649"/>
        <dbReference type="Rhea" id="RHEA-COMP:9660"/>
        <dbReference type="Rhea" id="RHEA-COMP:9678"/>
        <dbReference type="ChEBI" id="CHEBI:29991"/>
        <dbReference type="ChEBI" id="CHEBI:30616"/>
        <dbReference type="ChEBI" id="CHEBI:33019"/>
        <dbReference type="ChEBI" id="CHEBI:78442"/>
        <dbReference type="ChEBI" id="CHEBI:78516"/>
        <dbReference type="ChEBI" id="CHEBI:456215"/>
        <dbReference type="EC" id="6.1.1.12"/>
    </reaction>
</comment>
<dbReference type="GO" id="GO:0005829">
    <property type="term" value="C:cytosol"/>
    <property type="evidence" value="ECO:0007669"/>
    <property type="project" value="TreeGrafter"/>
</dbReference>
<evidence type="ECO:0000256" key="4">
    <source>
        <dbReference type="ARBA" id="ARBA00018853"/>
    </source>
</evidence>
<keyword evidence="7" id="KW-0547">Nucleotide-binding</keyword>
<dbReference type="Gene3D" id="2.40.50.140">
    <property type="entry name" value="Nucleic acid-binding proteins"/>
    <property type="match status" value="1"/>
</dbReference>
<evidence type="ECO:0000256" key="1">
    <source>
        <dbReference type="ARBA" id="ARBA00004496"/>
    </source>
</evidence>
<evidence type="ECO:0000256" key="8">
    <source>
        <dbReference type="ARBA" id="ARBA00022840"/>
    </source>
</evidence>
<dbReference type="Pfam" id="PF00152">
    <property type="entry name" value="tRNA-synt_2"/>
    <property type="match status" value="1"/>
</dbReference>
<evidence type="ECO:0000256" key="2">
    <source>
        <dbReference type="ARBA" id="ARBA00005312"/>
    </source>
</evidence>
<dbReference type="NCBIfam" id="NF003483">
    <property type="entry name" value="PRK05159.1"/>
    <property type="match status" value="1"/>
</dbReference>
<evidence type="ECO:0000256" key="3">
    <source>
        <dbReference type="ARBA" id="ARBA00012841"/>
    </source>
</evidence>
<dbReference type="PANTHER" id="PTHR43450">
    <property type="entry name" value="ASPARTYL-TRNA SYNTHETASE"/>
    <property type="match status" value="1"/>
</dbReference>
<dbReference type="PANTHER" id="PTHR43450:SF1">
    <property type="entry name" value="ASPARTATE--TRNA LIGASE, CYTOPLASMIC"/>
    <property type="match status" value="1"/>
</dbReference>
<dbReference type="GO" id="GO:0006422">
    <property type="term" value="P:aspartyl-tRNA aminoacylation"/>
    <property type="evidence" value="ECO:0007669"/>
    <property type="project" value="InterPro"/>
</dbReference>
<sequence length="445" mass="50651">MRIRGFAHSVRVKGRRGFLILRSGADTVQCTYSHVQGDSACLDAEVFSLLSKTAPESFVEVEGTLQKTGFPIKSCSVQDREVLVQGFMVISAASDLPFSMRDVSAPEKEKENKNIATVAYNKRLDFRALDLRTPHSQAIFRVIDSIMHMYRSVLRKNGFVEIKTPKLIEAASEGGANCFSVDFFRRKAFLAQSPQLYKQMAVIGGLRRVYEVGHVYRAEESNINRYLSEFVGLDLEMEISTSYTEVYLFVYRLLTSIFGYLETECREDLETIRRFRHFDDITYGSEPLVLTYRECVEMLRKNGVNMEYGADFNREAEKMLGAIVKREHGVDLFIVESYPLAVRAFYTKRSDADSTMSNSYDFILRGEEILSGAQRISDYSELLDSVDRAGISRDSVRGYLETFRLGVPPHGGAGIGLERLVKAYFGFSDIRYFSMFPRDPARLYP</sequence>
<dbReference type="Gene3D" id="3.30.930.10">
    <property type="entry name" value="Bira Bifunctional Protein, Domain 2"/>
    <property type="match status" value="1"/>
</dbReference>
<keyword evidence="6" id="KW-0436">Ligase</keyword>
<dbReference type="InterPro" id="IPR045864">
    <property type="entry name" value="aa-tRNA-synth_II/BPL/LPL"/>
</dbReference>
<dbReference type="PRINTS" id="PR01042">
    <property type="entry name" value="TRNASYNTHASP"/>
</dbReference>
<dbReference type="SUPFAM" id="SSF50249">
    <property type="entry name" value="Nucleic acid-binding proteins"/>
    <property type="match status" value="1"/>
</dbReference>
<evidence type="ECO:0000313" key="13">
    <source>
        <dbReference type="EMBL" id="KAL0265900.1"/>
    </source>
</evidence>
<comment type="similarity">
    <text evidence="2">Belongs to the class-II aminoacyl-tRNA synthetase family. Type 2 subfamily.</text>
</comment>
<reference evidence="13" key="1">
    <citation type="journal article" date="2024" name="Gigascience">
        <title>Chromosome-level genome of the poultry shaft louse Menopon gallinae provides insight into the host-switching and adaptive evolution of parasitic lice.</title>
        <authorList>
            <person name="Xu Y."/>
            <person name="Ma L."/>
            <person name="Liu S."/>
            <person name="Liang Y."/>
            <person name="Liu Q."/>
            <person name="He Z."/>
            <person name="Tian L."/>
            <person name="Duan Y."/>
            <person name="Cai W."/>
            <person name="Li H."/>
            <person name="Song F."/>
        </authorList>
    </citation>
    <scope>NUCLEOTIDE SEQUENCE</scope>
    <source>
        <strain evidence="13">Cailab_2023a</strain>
    </source>
</reference>
<comment type="caution">
    <text evidence="13">The sequence shown here is derived from an EMBL/GenBank/DDBJ whole genome shotgun (WGS) entry which is preliminary data.</text>
</comment>
<evidence type="ECO:0000256" key="9">
    <source>
        <dbReference type="ARBA" id="ARBA00022917"/>
    </source>
</evidence>
<name>A0AAW2H837_9NEOP</name>
<feature type="domain" description="Aminoacyl-transfer RNA synthetases class-II family profile" evidence="12">
    <location>
        <begin position="140"/>
        <end position="445"/>
    </location>
</feature>
<dbReference type="InterPro" id="IPR004523">
    <property type="entry name" value="Asp-tRNA_synthase_2"/>
</dbReference>
<keyword evidence="8" id="KW-0067">ATP-binding</keyword>
<dbReference type="InterPro" id="IPR004364">
    <property type="entry name" value="Aa-tRNA-synt_II"/>
</dbReference>
<dbReference type="PROSITE" id="PS50862">
    <property type="entry name" value="AA_TRNA_LIGASE_II"/>
    <property type="match status" value="1"/>
</dbReference>
<comment type="subcellular location">
    <subcellularLocation>
        <location evidence="1">Cytoplasm</location>
    </subcellularLocation>
</comment>
<evidence type="ECO:0000259" key="12">
    <source>
        <dbReference type="PROSITE" id="PS50862"/>
    </source>
</evidence>
<dbReference type="SUPFAM" id="SSF55681">
    <property type="entry name" value="Class II aaRS and biotin synthetases"/>
    <property type="match status" value="1"/>
</dbReference>
<evidence type="ECO:0000256" key="7">
    <source>
        <dbReference type="ARBA" id="ARBA00022741"/>
    </source>
</evidence>
<dbReference type="EC" id="6.1.1.12" evidence="3"/>
<dbReference type="InterPro" id="IPR012340">
    <property type="entry name" value="NA-bd_OB-fold"/>
</dbReference>
<dbReference type="InterPro" id="IPR006195">
    <property type="entry name" value="aa-tRNA-synth_II"/>
</dbReference>
<evidence type="ECO:0000256" key="11">
    <source>
        <dbReference type="ARBA" id="ARBA00047904"/>
    </source>
</evidence>
<dbReference type="EMBL" id="JARGDH010000006">
    <property type="protein sequence ID" value="KAL0265900.1"/>
    <property type="molecule type" value="Genomic_DNA"/>
</dbReference>
<protein>
    <recommendedName>
        <fullName evidence="4">Aspartate--tRNA ligase, cytoplasmic</fullName>
        <ecNumber evidence="3">6.1.1.12</ecNumber>
    </recommendedName>
</protein>